<feature type="domain" description="SHOCT" evidence="6">
    <location>
        <begin position="111"/>
        <end position="138"/>
    </location>
</feature>
<dbReference type="GO" id="GO:0005524">
    <property type="term" value="F:ATP binding"/>
    <property type="evidence" value="ECO:0007669"/>
    <property type="project" value="InterPro"/>
</dbReference>
<evidence type="ECO:0000313" key="7">
    <source>
        <dbReference type="EMBL" id="HIZ09270.1"/>
    </source>
</evidence>
<feature type="transmembrane region" description="Helical" evidence="5">
    <location>
        <begin position="12"/>
        <end position="36"/>
    </location>
</feature>
<dbReference type="InterPro" id="IPR036640">
    <property type="entry name" value="ABC1_TM_sf"/>
</dbReference>
<dbReference type="Pfam" id="PF09851">
    <property type="entry name" value="SHOCT"/>
    <property type="match status" value="1"/>
</dbReference>
<protein>
    <submittedName>
        <fullName evidence="7">SHOCT domain-containing protein</fullName>
    </submittedName>
</protein>
<name>A0A9D2D6D9_9FIRM</name>
<feature type="transmembrane region" description="Helical" evidence="5">
    <location>
        <begin position="42"/>
        <end position="61"/>
    </location>
</feature>
<reference evidence="7" key="2">
    <citation type="submission" date="2021-04" db="EMBL/GenBank/DDBJ databases">
        <authorList>
            <person name="Gilroy R."/>
        </authorList>
    </citation>
    <scope>NUCLEOTIDE SEQUENCE</scope>
    <source>
        <strain evidence="7">CHK192-19661</strain>
    </source>
</reference>
<evidence type="ECO:0000256" key="5">
    <source>
        <dbReference type="SAM" id="Phobius"/>
    </source>
</evidence>
<comment type="caution">
    <text evidence="7">The sequence shown here is derived from an EMBL/GenBank/DDBJ whole genome shotgun (WGS) entry which is preliminary data.</text>
</comment>
<reference evidence="7" key="1">
    <citation type="journal article" date="2021" name="PeerJ">
        <title>Extensive microbial diversity within the chicken gut microbiome revealed by metagenomics and culture.</title>
        <authorList>
            <person name="Gilroy R."/>
            <person name="Ravi A."/>
            <person name="Getino M."/>
            <person name="Pursley I."/>
            <person name="Horton D.L."/>
            <person name="Alikhan N.F."/>
            <person name="Baker D."/>
            <person name="Gharbi K."/>
            <person name="Hall N."/>
            <person name="Watson M."/>
            <person name="Adriaenssens E.M."/>
            <person name="Foster-Nyarko E."/>
            <person name="Jarju S."/>
            <person name="Secka A."/>
            <person name="Antonio M."/>
            <person name="Oren A."/>
            <person name="Chaudhuri R.R."/>
            <person name="La Ragione R."/>
            <person name="Hildebrand F."/>
            <person name="Pallen M.J."/>
        </authorList>
    </citation>
    <scope>NUCLEOTIDE SEQUENCE</scope>
    <source>
        <strain evidence="7">CHK192-19661</strain>
    </source>
</reference>
<dbReference type="AlphaFoldDB" id="A0A9D2D6D9"/>
<dbReference type="EMBL" id="DXCF01000012">
    <property type="protein sequence ID" value="HIZ09270.1"/>
    <property type="molecule type" value="Genomic_DNA"/>
</dbReference>
<dbReference type="InterPro" id="IPR018649">
    <property type="entry name" value="SHOCT"/>
</dbReference>
<keyword evidence="4 5" id="KW-0472">Membrane</keyword>
<evidence type="ECO:0000256" key="1">
    <source>
        <dbReference type="ARBA" id="ARBA00004651"/>
    </source>
</evidence>
<dbReference type="SUPFAM" id="SSF90123">
    <property type="entry name" value="ABC transporter transmembrane region"/>
    <property type="match status" value="1"/>
</dbReference>
<keyword evidence="3 5" id="KW-1133">Transmembrane helix</keyword>
<keyword evidence="2 5" id="KW-0812">Transmembrane</keyword>
<dbReference type="GO" id="GO:0005886">
    <property type="term" value="C:plasma membrane"/>
    <property type="evidence" value="ECO:0007669"/>
    <property type="project" value="UniProtKB-SubCell"/>
</dbReference>
<proteinExistence type="predicted"/>
<sequence length="139" mass="16229">MFEKNDKQLLTVRIITNVVTWIFAIAGIVVGIVLSALEMLEIGLPILFVVPFLCWLMWVYVRLHLSHLCDIKLIRNKLYGVDNENLKVFLEAKLTEEEMQEQKRVETQNAEKIARLKSLRDSGVITEEEFQQEKEKILK</sequence>
<evidence type="ECO:0000256" key="2">
    <source>
        <dbReference type="ARBA" id="ARBA00022692"/>
    </source>
</evidence>
<evidence type="ECO:0000256" key="3">
    <source>
        <dbReference type="ARBA" id="ARBA00022989"/>
    </source>
</evidence>
<accession>A0A9D2D6D9</accession>
<gene>
    <name evidence="7" type="ORF">H9726_02155</name>
</gene>
<organism evidence="7 8">
    <name type="scientific">Candidatus Borkfalkia avicola</name>
    <dbReference type="NCBI Taxonomy" id="2838503"/>
    <lineage>
        <taxon>Bacteria</taxon>
        <taxon>Bacillati</taxon>
        <taxon>Bacillota</taxon>
        <taxon>Clostridia</taxon>
        <taxon>Christensenellales</taxon>
        <taxon>Christensenellaceae</taxon>
        <taxon>Candidatus Borkfalkia</taxon>
    </lineage>
</organism>
<evidence type="ECO:0000313" key="8">
    <source>
        <dbReference type="Proteomes" id="UP000824025"/>
    </source>
</evidence>
<dbReference type="Proteomes" id="UP000824025">
    <property type="component" value="Unassembled WGS sequence"/>
</dbReference>
<evidence type="ECO:0000259" key="6">
    <source>
        <dbReference type="Pfam" id="PF09851"/>
    </source>
</evidence>
<evidence type="ECO:0000256" key="4">
    <source>
        <dbReference type="ARBA" id="ARBA00023136"/>
    </source>
</evidence>
<comment type="subcellular location">
    <subcellularLocation>
        <location evidence="1">Cell membrane</location>
        <topology evidence="1">Multi-pass membrane protein</topology>
    </subcellularLocation>
</comment>